<protein>
    <submittedName>
        <fullName evidence="2">Uncharacterized protein</fullName>
    </submittedName>
</protein>
<proteinExistence type="predicted"/>
<dbReference type="AlphaFoldDB" id="A0A4C1YN26"/>
<dbReference type="EMBL" id="BGZK01001340">
    <property type="protein sequence ID" value="GBP77646.1"/>
    <property type="molecule type" value="Genomic_DNA"/>
</dbReference>
<name>A0A4C1YN26_EUMVA</name>
<evidence type="ECO:0000256" key="1">
    <source>
        <dbReference type="SAM" id="MobiDB-lite"/>
    </source>
</evidence>
<sequence>MSAPEGPGLGSCVASSAKINMSIGVAMINLEHCSASLISFAVRLAMPVLRRFAFNDTSVPPPPASRPTRRGRDTNSATHYEPSRRGPALPPGTNIACTQLYGELSQ</sequence>
<feature type="region of interest" description="Disordered" evidence="1">
    <location>
        <begin position="55"/>
        <end position="94"/>
    </location>
</feature>
<comment type="caution">
    <text evidence="2">The sequence shown here is derived from an EMBL/GenBank/DDBJ whole genome shotgun (WGS) entry which is preliminary data.</text>
</comment>
<keyword evidence="3" id="KW-1185">Reference proteome</keyword>
<organism evidence="2 3">
    <name type="scientific">Eumeta variegata</name>
    <name type="common">Bagworm moth</name>
    <name type="synonym">Eumeta japonica</name>
    <dbReference type="NCBI Taxonomy" id="151549"/>
    <lineage>
        <taxon>Eukaryota</taxon>
        <taxon>Metazoa</taxon>
        <taxon>Ecdysozoa</taxon>
        <taxon>Arthropoda</taxon>
        <taxon>Hexapoda</taxon>
        <taxon>Insecta</taxon>
        <taxon>Pterygota</taxon>
        <taxon>Neoptera</taxon>
        <taxon>Endopterygota</taxon>
        <taxon>Lepidoptera</taxon>
        <taxon>Glossata</taxon>
        <taxon>Ditrysia</taxon>
        <taxon>Tineoidea</taxon>
        <taxon>Psychidae</taxon>
        <taxon>Oiketicinae</taxon>
        <taxon>Eumeta</taxon>
    </lineage>
</organism>
<dbReference type="Proteomes" id="UP000299102">
    <property type="component" value="Unassembled WGS sequence"/>
</dbReference>
<gene>
    <name evidence="2" type="ORF">EVAR_50542_1</name>
</gene>
<evidence type="ECO:0000313" key="3">
    <source>
        <dbReference type="Proteomes" id="UP000299102"/>
    </source>
</evidence>
<reference evidence="2 3" key="1">
    <citation type="journal article" date="2019" name="Commun. Biol.">
        <title>The bagworm genome reveals a unique fibroin gene that provides high tensile strength.</title>
        <authorList>
            <person name="Kono N."/>
            <person name="Nakamura H."/>
            <person name="Ohtoshi R."/>
            <person name="Tomita M."/>
            <person name="Numata K."/>
            <person name="Arakawa K."/>
        </authorList>
    </citation>
    <scope>NUCLEOTIDE SEQUENCE [LARGE SCALE GENOMIC DNA]</scope>
</reference>
<accession>A0A4C1YN26</accession>
<evidence type="ECO:0000313" key="2">
    <source>
        <dbReference type="EMBL" id="GBP77646.1"/>
    </source>
</evidence>